<dbReference type="SUPFAM" id="SSF51735">
    <property type="entry name" value="NAD(P)-binding Rossmann-fold domains"/>
    <property type="match status" value="1"/>
</dbReference>
<dbReference type="PIRSF" id="PIRSF036497">
    <property type="entry name" value="HDH_short"/>
    <property type="match status" value="1"/>
</dbReference>
<comment type="catalytic activity">
    <reaction evidence="10">
        <text>L-homoserine + NADP(+) = L-aspartate 4-semialdehyde + NADPH + H(+)</text>
        <dbReference type="Rhea" id="RHEA:15761"/>
        <dbReference type="ChEBI" id="CHEBI:15378"/>
        <dbReference type="ChEBI" id="CHEBI:57476"/>
        <dbReference type="ChEBI" id="CHEBI:57783"/>
        <dbReference type="ChEBI" id="CHEBI:58349"/>
        <dbReference type="ChEBI" id="CHEBI:537519"/>
        <dbReference type="EC" id="1.1.1.3"/>
    </reaction>
</comment>
<dbReference type="Pfam" id="PF03447">
    <property type="entry name" value="NAD_binding_3"/>
    <property type="match status" value="1"/>
</dbReference>
<evidence type="ECO:0000256" key="5">
    <source>
        <dbReference type="ARBA" id="ARBA00013376"/>
    </source>
</evidence>
<comment type="caution">
    <text evidence="14">The sequence shown here is derived from an EMBL/GenBank/DDBJ whole genome shotgun (WGS) entry which is preliminary data.</text>
</comment>
<sequence length="333" mass="36507">MTINVALLGLGTVGQGVYETVISHQEELYKAIGEAVRIPVILIKDSCKNRKINGGVEVTTDFNEVLKHPVDVVIEAIGGCEPAYNYLRKSLESKLPVITANKELLAKKGKELKKIADDHQTQLAFEASVAGSIPILHMIKDYLKVNRIQRVEAILNGTSNFILTTMREKIQSFEQSLAEAQRLGYAEADPSNDVLGWDAFYKTMIISDLIYNEQPDWNDVVRKGIDQVTQEDILAAEESKEKVKLIAALSRSSNGQIEASVEPLRIKPDHPLYAIEGVNNAVRVKTDLAEDLVLSGPGAGALPTASAIIEDFVALFKNNKSIKNNDPVPLGGY</sequence>
<evidence type="ECO:0000313" key="14">
    <source>
        <dbReference type="EMBL" id="MFC7394332.1"/>
    </source>
</evidence>
<feature type="domain" description="Homoserine dehydrogenase catalytic" evidence="12">
    <location>
        <begin position="134"/>
        <end position="313"/>
    </location>
</feature>
<keyword evidence="8 10" id="KW-0560">Oxidoreductase</keyword>
<reference evidence="15" key="1">
    <citation type="journal article" date="2019" name="Int. J. Syst. Evol. Microbiol.">
        <title>The Global Catalogue of Microorganisms (GCM) 10K type strain sequencing project: providing services to taxonomists for standard genome sequencing and annotation.</title>
        <authorList>
            <consortium name="The Broad Institute Genomics Platform"/>
            <consortium name="The Broad Institute Genome Sequencing Center for Infectious Disease"/>
            <person name="Wu L."/>
            <person name="Ma J."/>
        </authorList>
    </citation>
    <scope>NUCLEOTIDE SEQUENCE [LARGE SCALE GENOMIC DNA]</scope>
    <source>
        <strain evidence="15">CGMCC 1.16305</strain>
    </source>
</reference>
<keyword evidence="9 10" id="KW-0486">Methionine biosynthesis</keyword>
<evidence type="ECO:0000256" key="6">
    <source>
        <dbReference type="ARBA" id="ARBA00022605"/>
    </source>
</evidence>
<evidence type="ECO:0000259" key="13">
    <source>
        <dbReference type="Pfam" id="PF03447"/>
    </source>
</evidence>
<dbReference type="InterPro" id="IPR019811">
    <property type="entry name" value="HDH_CS"/>
</dbReference>
<evidence type="ECO:0000256" key="1">
    <source>
        <dbReference type="ARBA" id="ARBA00005056"/>
    </source>
</evidence>
<dbReference type="EMBL" id="JBHTCO010000020">
    <property type="protein sequence ID" value="MFC7394332.1"/>
    <property type="molecule type" value="Genomic_DNA"/>
</dbReference>
<dbReference type="Gene3D" id="3.40.50.720">
    <property type="entry name" value="NAD(P)-binding Rossmann-like Domain"/>
    <property type="match status" value="1"/>
</dbReference>
<evidence type="ECO:0000256" key="4">
    <source>
        <dbReference type="ARBA" id="ARBA00013213"/>
    </source>
</evidence>
<evidence type="ECO:0000256" key="10">
    <source>
        <dbReference type="RuleBase" id="RU000579"/>
    </source>
</evidence>
<comment type="similarity">
    <text evidence="3 11">Belongs to the homoserine dehydrogenase family.</text>
</comment>
<protein>
    <recommendedName>
        <fullName evidence="5 10">Homoserine dehydrogenase</fullName>
        <ecNumber evidence="4 10">1.1.1.3</ecNumber>
    </recommendedName>
</protein>
<dbReference type="PANTHER" id="PTHR43331">
    <property type="entry name" value="HOMOSERINE DEHYDROGENASE"/>
    <property type="match status" value="1"/>
</dbReference>
<keyword evidence="10" id="KW-0521">NADP</keyword>
<accession>A0ABW2PY65</accession>
<dbReference type="InterPro" id="IPR001342">
    <property type="entry name" value="HDH_cat"/>
</dbReference>
<comment type="pathway">
    <text evidence="2 10">Amino-acid biosynthesis; L-methionine biosynthesis via de novo pathway; L-homoserine from L-aspartate: step 3/3.</text>
</comment>
<evidence type="ECO:0000256" key="9">
    <source>
        <dbReference type="ARBA" id="ARBA00023167"/>
    </source>
</evidence>
<evidence type="ECO:0000256" key="7">
    <source>
        <dbReference type="ARBA" id="ARBA00022697"/>
    </source>
</evidence>
<organism evidence="14 15">
    <name type="scientific">Scopulibacillus cellulosilyticus</name>
    <dbReference type="NCBI Taxonomy" id="2665665"/>
    <lineage>
        <taxon>Bacteria</taxon>
        <taxon>Bacillati</taxon>
        <taxon>Bacillota</taxon>
        <taxon>Bacilli</taxon>
        <taxon>Bacillales</taxon>
        <taxon>Sporolactobacillaceae</taxon>
        <taxon>Scopulibacillus</taxon>
    </lineage>
</organism>
<dbReference type="InterPro" id="IPR005106">
    <property type="entry name" value="Asp/hSer_DH_NAD-bd"/>
</dbReference>
<proteinExistence type="inferred from homology"/>
<evidence type="ECO:0000313" key="15">
    <source>
        <dbReference type="Proteomes" id="UP001596505"/>
    </source>
</evidence>
<dbReference type="SUPFAM" id="SSF55347">
    <property type="entry name" value="Glyceraldehyde-3-phosphate dehydrogenase-like, C-terminal domain"/>
    <property type="match status" value="1"/>
</dbReference>
<comment type="pathway">
    <text evidence="1 10">Amino-acid biosynthesis; L-threonine biosynthesis; L-threonine from L-aspartate: step 3/5.</text>
</comment>
<dbReference type="InterPro" id="IPR022697">
    <property type="entry name" value="HDH_short"/>
</dbReference>
<dbReference type="InterPro" id="IPR036291">
    <property type="entry name" value="NAD(P)-bd_dom_sf"/>
</dbReference>
<gene>
    <name evidence="14" type="ORF">ACFQRG_15350</name>
</gene>
<dbReference type="Proteomes" id="UP001596505">
    <property type="component" value="Unassembled WGS sequence"/>
</dbReference>
<evidence type="ECO:0000259" key="12">
    <source>
        <dbReference type="Pfam" id="PF00742"/>
    </source>
</evidence>
<keyword evidence="6 10" id="KW-0028">Amino-acid biosynthesis</keyword>
<keyword evidence="7 10" id="KW-0791">Threonine biosynthesis</keyword>
<keyword evidence="15" id="KW-1185">Reference proteome</keyword>
<dbReference type="RefSeq" id="WP_380967581.1">
    <property type="nucleotide sequence ID" value="NZ_JBHTCO010000020.1"/>
</dbReference>
<dbReference type="PROSITE" id="PS01042">
    <property type="entry name" value="HOMOSER_DHGENASE"/>
    <property type="match status" value="1"/>
</dbReference>
<dbReference type="PANTHER" id="PTHR43331:SF1">
    <property type="entry name" value="HOMOSERINE DEHYDROGENASE"/>
    <property type="match status" value="1"/>
</dbReference>
<evidence type="ECO:0000256" key="8">
    <source>
        <dbReference type="ARBA" id="ARBA00023002"/>
    </source>
</evidence>
<evidence type="ECO:0000256" key="3">
    <source>
        <dbReference type="ARBA" id="ARBA00006753"/>
    </source>
</evidence>
<dbReference type="EC" id="1.1.1.3" evidence="4 10"/>
<evidence type="ECO:0000256" key="11">
    <source>
        <dbReference type="RuleBase" id="RU004171"/>
    </source>
</evidence>
<dbReference type="Gene3D" id="3.30.360.10">
    <property type="entry name" value="Dihydrodipicolinate Reductase, domain 2"/>
    <property type="match status" value="1"/>
</dbReference>
<dbReference type="Pfam" id="PF00742">
    <property type="entry name" value="Homoserine_dh"/>
    <property type="match status" value="1"/>
</dbReference>
<evidence type="ECO:0000256" key="2">
    <source>
        <dbReference type="ARBA" id="ARBA00005062"/>
    </source>
</evidence>
<feature type="domain" description="Aspartate/homoserine dehydrogenase NAD-binding" evidence="13">
    <location>
        <begin position="9"/>
        <end position="126"/>
    </location>
</feature>
<name>A0ABW2PY65_9BACL</name>
<dbReference type="NCBIfam" id="NF004976">
    <property type="entry name" value="PRK06349.1"/>
    <property type="match status" value="1"/>
</dbReference>